<dbReference type="AlphaFoldDB" id="U1YHY8"/>
<sequence length="325" mass="38036">MRYFTIFLLILSIFNLSGCTGNEVKSPYLSITYSEANKQGIFIHFVDFDLTTGKWKDIAHVPMTAQYSLGAIDKKNQIVYYSERDSTGSDQLVKLDLKTKKKEKLTNDLYSLSYLVPLEERIILGATKKGHHNTQLATYDIKSKKLYFWNENDFDNSLETLSYDPFHQQIYASFFSEKERNKNDEIRYKRQTPDVIPPTYQVFKYDKTGTDMKKIYETKEKLHTFAPFYNQSDFMVIASSPTVFKQKKVYALEKDKKTFIDLKGYGAIDNLYYSPDKKGFYFTAETNENTTAPQNALYFYDFNQKQVKKIFEHSGAYINNYLILN</sequence>
<evidence type="ECO:0000313" key="1">
    <source>
        <dbReference type="EMBL" id="ERI11717.1"/>
    </source>
</evidence>
<dbReference type="EMBL" id="AWSJ01000017">
    <property type="protein sequence ID" value="ERI11717.1"/>
    <property type="molecule type" value="Genomic_DNA"/>
</dbReference>
<dbReference type="eggNOG" id="ENOG50330W4">
    <property type="taxonomic scope" value="Bacteria"/>
</dbReference>
<dbReference type="SUPFAM" id="SSF69304">
    <property type="entry name" value="Tricorn protease N-terminal domain"/>
    <property type="match status" value="1"/>
</dbReference>
<keyword evidence="2" id="KW-1185">Reference proteome</keyword>
<name>U1YHY8_ANEAE</name>
<dbReference type="STRING" id="649747.HMPREF0083_00174"/>
<accession>U1YHY8</accession>
<dbReference type="HOGENOM" id="CLU_070756_0_0_9"/>
<dbReference type="PATRIC" id="fig|649747.3.peg.150"/>
<dbReference type="GeneID" id="92837856"/>
<comment type="caution">
    <text evidence="1">The sequence shown here is derived from an EMBL/GenBank/DDBJ whole genome shotgun (WGS) entry which is preliminary data.</text>
</comment>
<gene>
    <name evidence="1" type="ORF">HMPREF0083_00174</name>
</gene>
<dbReference type="Proteomes" id="UP000016511">
    <property type="component" value="Unassembled WGS sequence"/>
</dbReference>
<organism evidence="1 2">
    <name type="scientific">Aneurinibacillus aneurinilyticus ATCC 12856</name>
    <dbReference type="NCBI Taxonomy" id="649747"/>
    <lineage>
        <taxon>Bacteria</taxon>
        <taxon>Bacillati</taxon>
        <taxon>Bacillota</taxon>
        <taxon>Bacilli</taxon>
        <taxon>Bacillales</taxon>
        <taxon>Paenibacillaceae</taxon>
        <taxon>Aneurinibacillus group</taxon>
        <taxon>Aneurinibacillus</taxon>
    </lineage>
</organism>
<proteinExistence type="predicted"/>
<protein>
    <submittedName>
        <fullName evidence="1">Uncharacterized protein</fullName>
    </submittedName>
</protein>
<dbReference type="RefSeq" id="WP_021619862.1">
    <property type="nucleotide sequence ID" value="NZ_KE952707.1"/>
</dbReference>
<reference evidence="1 2" key="1">
    <citation type="submission" date="2013-08" db="EMBL/GenBank/DDBJ databases">
        <authorList>
            <person name="Weinstock G."/>
            <person name="Sodergren E."/>
            <person name="Wylie T."/>
            <person name="Fulton L."/>
            <person name="Fulton R."/>
            <person name="Fronick C."/>
            <person name="O'Laughlin M."/>
            <person name="Godfrey J."/>
            <person name="Miner T."/>
            <person name="Herter B."/>
            <person name="Appelbaum E."/>
            <person name="Cordes M."/>
            <person name="Lek S."/>
            <person name="Wollam A."/>
            <person name="Pepin K.H."/>
            <person name="Palsikar V.B."/>
            <person name="Mitreva M."/>
            <person name="Wilson R.K."/>
        </authorList>
    </citation>
    <scope>NUCLEOTIDE SEQUENCE [LARGE SCALE GENOMIC DNA]</scope>
    <source>
        <strain evidence="1 2">ATCC 12856</strain>
    </source>
</reference>
<evidence type="ECO:0000313" key="2">
    <source>
        <dbReference type="Proteomes" id="UP000016511"/>
    </source>
</evidence>